<accession>A0A7K0EWH0</accession>
<dbReference type="SUPFAM" id="SSF49313">
    <property type="entry name" value="Cadherin-like"/>
    <property type="match status" value="1"/>
</dbReference>
<comment type="caution">
    <text evidence="1">The sequence shown here is derived from an EMBL/GenBank/DDBJ whole genome shotgun (WGS) entry which is preliminary data.</text>
</comment>
<dbReference type="NCBIfam" id="TIGR04183">
    <property type="entry name" value="Por_Secre_tail"/>
    <property type="match status" value="1"/>
</dbReference>
<protein>
    <submittedName>
        <fullName evidence="1">T9SS type A sorting domain-containing protein</fullName>
    </submittedName>
</protein>
<sequence>MFRQDLQTAGKGNGKHAFTWSIPESLKDGLPHNLSARIAGSSFILKDSPKALICQGTSSPANKAPVPPSPTVLIAPLAAQVGVPFSGTLVAFTDPEGQLLTYQLSGLPGGLSINPNTRVISGTPTEAGTFPLAYSASDGVLTNSVSFPLLVNPASTTTVTGNFEGYLDKVECGTIRGWVWDRNKPNTPLTVEFYHNVTKQVFGSTVANFYRQDLKDAGKGNGVHGYSFTVPESLKDGVQRPIMARVLGSTYELKGGPKVLTCNSPTRLSAETSSQLQVTVLGNPVSDQVTIEVRGAEGKTLKLQLTDASGRLIGQRQIEAAQVIEQHRFSVQGQPSGILVLRVNSGLKGVTLKVLKQ</sequence>
<dbReference type="Gene3D" id="2.60.40.10">
    <property type="entry name" value="Immunoglobulins"/>
    <property type="match status" value="1"/>
</dbReference>
<reference evidence="1 2" key="1">
    <citation type="journal article" date="2018" name="Antonie Van Leeuwenhoek">
        <title>Larkinella terrae sp. nov., isolated from soil on Jeju Island, South Korea.</title>
        <authorList>
            <person name="Ten L.N."/>
            <person name="Jeon J."/>
            <person name="Park S.J."/>
            <person name="Park S."/>
            <person name="Lee S.Y."/>
            <person name="Kim M.K."/>
            <person name="Jung H.Y."/>
        </authorList>
    </citation>
    <scope>NUCLEOTIDE SEQUENCE [LARGE SCALE GENOMIC DNA]</scope>
    <source>
        <strain evidence="1 2">KCTC 52001</strain>
    </source>
</reference>
<gene>
    <name evidence="1" type="ORF">GJJ30_31075</name>
</gene>
<keyword evidence="2" id="KW-1185">Reference proteome</keyword>
<dbReference type="InterPro" id="IPR013783">
    <property type="entry name" value="Ig-like_fold"/>
</dbReference>
<dbReference type="GO" id="GO:0016020">
    <property type="term" value="C:membrane"/>
    <property type="evidence" value="ECO:0007669"/>
    <property type="project" value="InterPro"/>
</dbReference>
<organism evidence="1 2">
    <name type="scientific">Larkinella terrae</name>
    <dbReference type="NCBI Taxonomy" id="2025311"/>
    <lineage>
        <taxon>Bacteria</taxon>
        <taxon>Pseudomonadati</taxon>
        <taxon>Bacteroidota</taxon>
        <taxon>Cytophagia</taxon>
        <taxon>Cytophagales</taxon>
        <taxon>Spirosomataceae</taxon>
        <taxon>Larkinella</taxon>
    </lineage>
</organism>
<dbReference type="EMBL" id="WJXZ01000018">
    <property type="protein sequence ID" value="MRS65771.1"/>
    <property type="molecule type" value="Genomic_DNA"/>
</dbReference>
<evidence type="ECO:0000313" key="2">
    <source>
        <dbReference type="Proteomes" id="UP000441754"/>
    </source>
</evidence>
<dbReference type="InterPro" id="IPR015919">
    <property type="entry name" value="Cadherin-like_sf"/>
</dbReference>
<dbReference type="InterPro" id="IPR026444">
    <property type="entry name" value="Secre_tail"/>
</dbReference>
<dbReference type="AlphaFoldDB" id="A0A7K0EWH0"/>
<dbReference type="RefSeq" id="WP_170299315.1">
    <property type="nucleotide sequence ID" value="NZ_WJXZ01000018.1"/>
</dbReference>
<dbReference type="Proteomes" id="UP000441754">
    <property type="component" value="Unassembled WGS sequence"/>
</dbReference>
<dbReference type="Pfam" id="PF05345">
    <property type="entry name" value="He_PIG"/>
    <property type="match status" value="1"/>
</dbReference>
<dbReference type="GO" id="GO:0005509">
    <property type="term" value="F:calcium ion binding"/>
    <property type="evidence" value="ECO:0007669"/>
    <property type="project" value="InterPro"/>
</dbReference>
<proteinExistence type="predicted"/>
<evidence type="ECO:0000313" key="1">
    <source>
        <dbReference type="EMBL" id="MRS65771.1"/>
    </source>
</evidence>
<name>A0A7K0EWH0_9BACT</name>